<dbReference type="AlphaFoldDB" id="A0A532UUB1"/>
<sequence>MEEVLLQLARRLQNKYYGKYRGFVVDNDDPEQLGRVRLLIPSVLGETETGWALPCLPFGGLEDQGFFAVPGVDAQVWVEFEEGNINAPIWVGVFWQNSGEIPSEGALNPPTTTVIKTSSGHTFHFDDEENAEKICLIHKSGAELCIDENGTVVLKDAQKNALTLDADGTTITLEDANGNTLSTSSTGMTLQDCNGNKIDMTTSGITIKAQEITVEGTQVLLAGAGGEPVIKGQSFLTLFATHIHPTGVGPSGPPVPQGEMSTLSMKTMTT</sequence>
<dbReference type="Pfam" id="PF04717">
    <property type="entry name" value="Phage_base_V"/>
    <property type="match status" value="1"/>
</dbReference>
<dbReference type="Gene3D" id="3.10.450.190">
    <property type="match status" value="1"/>
</dbReference>
<feature type="compositionally biased region" description="Polar residues" evidence="1">
    <location>
        <begin position="259"/>
        <end position="270"/>
    </location>
</feature>
<dbReference type="Gene3D" id="2.40.50.230">
    <property type="entry name" value="Gp5 N-terminal domain"/>
    <property type="match status" value="1"/>
</dbReference>
<protein>
    <submittedName>
        <fullName evidence="3">Phage tail protein</fullName>
    </submittedName>
</protein>
<evidence type="ECO:0000313" key="3">
    <source>
        <dbReference type="EMBL" id="TKJ38535.1"/>
    </source>
</evidence>
<comment type="caution">
    <text evidence="3">The sequence shown here is derived from an EMBL/GenBank/DDBJ whole genome shotgun (WGS) entry which is preliminary data.</text>
</comment>
<feature type="region of interest" description="Disordered" evidence="1">
    <location>
        <begin position="247"/>
        <end position="270"/>
    </location>
</feature>
<evidence type="ECO:0000256" key="1">
    <source>
        <dbReference type="SAM" id="MobiDB-lite"/>
    </source>
</evidence>
<name>A0A532UUB1_UNCL8</name>
<feature type="domain" description="Gp5/Type VI secretion system Vgr protein OB-fold" evidence="2">
    <location>
        <begin position="20"/>
        <end position="95"/>
    </location>
</feature>
<dbReference type="SUPFAM" id="SSF69349">
    <property type="entry name" value="Phage fibre proteins"/>
    <property type="match status" value="1"/>
</dbReference>
<reference evidence="3 4" key="1">
    <citation type="submission" date="2017-06" db="EMBL/GenBank/DDBJ databases">
        <title>Novel microbial phyla capable of carbon fixation and sulfur reduction in deep-sea sediments.</title>
        <authorList>
            <person name="Huang J."/>
            <person name="Baker B."/>
            <person name="Wang Y."/>
        </authorList>
    </citation>
    <scope>NUCLEOTIDE SEQUENCE [LARGE SCALE GENOMIC DNA]</scope>
    <source>
        <strain evidence="3">B3_LCP</strain>
    </source>
</reference>
<organism evidence="3 4">
    <name type="scientific">candidate division LCP-89 bacterium B3_LCP</name>
    <dbReference type="NCBI Taxonomy" id="2012998"/>
    <lineage>
        <taxon>Bacteria</taxon>
        <taxon>Pseudomonadati</taxon>
        <taxon>Bacteria division LCP-89</taxon>
    </lineage>
</organism>
<dbReference type="EMBL" id="NJBN01000009">
    <property type="protein sequence ID" value="TKJ38535.1"/>
    <property type="molecule type" value="Genomic_DNA"/>
</dbReference>
<dbReference type="Proteomes" id="UP000319619">
    <property type="component" value="Unassembled WGS sequence"/>
</dbReference>
<accession>A0A532UUB1</accession>
<dbReference type="SUPFAM" id="SSF69255">
    <property type="entry name" value="gp5 N-terminal domain-like"/>
    <property type="match status" value="1"/>
</dbReference>
<dbReference type="InterPro" id="IPR037026">
    <property type="entry name" value="Vgr_OB-fold_dom_sf"/>
</dbReference>
<evidence type="ECO:0000259" key="2">
    <source>
        <dbReference type="Pfam" id="PF04717"/>
    </source>
</evidence>
<dbReference type="InterPro" id="IPR006531">
    <property type="entry name" value="Gp5/Vgr_OB"/>
</dbReference>
<evidence type="ECO:0000313" key="4">
    <source>
        <dbReference type="Proteomes" id="UP000319619"/>
    </source>
</evidence>
<gene>
    <name evidence="3" type="ORF">CEE37_12265</name>
</gene>
<proteinExistence type="predicted"/>